<dbReference type="SUPFAM" id="SSF53335">
    <property type="entry name" value="S-adenosyl-L-methionine-dependent methyltransferases"/>
    <property type="match status" value="1"/>
</dbReference>
<feature type="domain" description="Methyltransferase type 11" evidence="1">
    <location>
        <begin position="68"/>
        <end position="116"/>
    </location>
</feature>
<sequence length="241" mass="27548">MSIPGFEQWLDTPRGQYLLAWEHRKFDQLVTDIFGYNAVQIGQPKQDFLRSSRMPHRLHCGVTSPAKVLCDPEELPFASQSLDLVILPHVLEFAAHPHQLLREVERVLVPEGSVVIAGFNPYSLWGLRRSFSGNLGELPWQGQYFSVPRLKDWLTLLSFETHAGSFGCYAPPVSSDAWLRRWSFMDAAGDRWWHFAGGAYILQAVKRVRGMRLIMPDWRAQVRPKKAMAPVSRRDGFSGEQ</sequence>
<name>A0ABU6K337_9RHOO</name>
<dbReference type="GO" id="GO:0032259">
    <property type="term" value="P:methylation"/>
    <property type="evidence" value="ECO:0007669"/>
    <property type="project" value="UniProtKB-KW"/>
</dbReference>
<accession>A0ABU6K337</accession>
<dbReference type="GO" id="GO:0008168">
    <property type="term" value="F:methyltransferase activity"/>
    <property type="evidence" value="ECO:0007669"/>
    <property type="project" value="UniProtKB-KW"/>
</dbReference>
<dbReference type="CDD" id="cd02440">
    <property type="entry name" value="AdoMet_MTases"/>
    <property type="match status" value="1"/>
</dbReference>
<dbReference type="InterPro" id="IPR013216">
    <property type="entry name" value="Methyltransf_11"/>
</dbReference>
<dbReference type="InterPro" id="IPR029063">
    <property type="entry name" value="SAM-dependent_MTases_sf"/>
</dbReference>
<dbReference type="EMBL" id="JAYXHS010000002">
    <property type="protein sequence ID" value="MEC5386334.1"/>
    <property type="molecule type" value="Genomic_DNA"/>
</dbReference>
<comment type="caution">
    <text evidence="2">The sequence shown here is derived from an EMBL/GenBank/DDBJ whole genome shotgun (WGS) entry which is preliminary data.</text>
</comment>
<keyword evidence="2" id="KW-0808">Transferase</keyword>
<evidence type="ECO:0000313" key="3">
    <source>
        <dbReference type="Proteomes" id="UP001331561"/>
    </source>
</evidence>
<gene>
    <name evidence="2" type="ORF">VVD49_11415</name>
</gene>
<evidence type="ECO:0000259" key="1">
    <source>
        <dbReference type="Pfam" id="PF08241"/>
    </source>
</evidence>
<dbReference type="Proteomes" id="UP001331561">
    <property type="component" value="Unassembled WGS sequence"/>
</dbReference>
<proteinExistence type="predicted"/>
<protein>
    <submittedName>
        <fullName evidence="2">Class I SAM-dependent methyltransferase</fullName>
    </submittedName>
</protein>
<dbReference type="RefSeq" id="WP_327599303.1">
    <property type="nucleotide sequence ID" value="NZ_JAYXHS010000002.1"/>
</dbReference>
<evidence type="ECO:0000313" key="2">
    <source>
        <dbReference type="EMBL" id="MEC5386334.1"/>
    </source>
</evidence>
<dbReference type="Gene3D" id="3.40.50.150">
    <property type="entry name" value="Vaccinia Virus protein VP39"/>
    <property type="match status" value="1"/>
</dbReference>
<organism evidence="2 3">
    <name type="scientific">Uliginosibacterium silvisoli</name>
    <dbReference type="NCBI Taxonomy" id="3114758"/>
    <lineage>
        <taxon>Bacteria</taxon>
        <taxon>Pseudomonadati</taxon>
        <taxon>Pseudomonadota</taxon>
        <taxon>Betaproteobacteria</taxon>
        <taxon>Rhodocyclales</taxon>
        <taxon>Zoogloeaceae</taxon>
        <taxon>Uliginosibacterium</taxon>
    </lineage>
</organism>
<reference evidence="2 3" key="1">
    <citation type="submission" date="2024-01" db="EMBL/GenBank/DDBJ databases">
        <title>Uliginosibacterium soil sp. nov.</title>
        <authorList>
            <person name="Lv Y."/>
        </authorList>
    </citation>
    <scope>NUCLEOTIDE SEQUENCE [LARGE SCALE GENOMIC DNA]</scope>
    <source>
        <strain evidence="2 3">H3</strain>
    </source>
</reference>
<keyword evidence="2" id="KW-0489">Methyltransferase</keyword>
<dbReference type="Pfam" id="PF08241">
    <property type="entry name" value="Methyltransf_11"/>
    <property type="match status" value="1"/>
</dbReference>
<keyword evidence="3" id="KW-1185">Reference proteome</keyword>